<organism evidence="1 2">
    <name type="scientific">Pseudoalteromonas rubra</name>
    <dbReference type="NCBI Taxonomy" id="43658"/>
    <lineage>
        <taxon>Bacteria</taxon>
        <taxon>Pseudomonadati</taxon>
        <taxon>Pseudomonadota</taxon>
        <taxon>Gammaproteobacteria</taxon>
        <taxon>Alteromonadales</taxon>
        <taxon>Pseudoalteromonadaceae</taxon>
        <taxon>Pseudoalteromonas</taxon>
    </lineage>
</organism>
<evidence type="ECO:0000313" key="1">
    <source>
        <dbReference type="EMBL" id="KJZ10121.1"/>
    </source>
</evidence>
<dbReference type="InterPro" id="IPR038626">
    <property type="entry name" value="Rof-like_sf"/>
</dbReference>
<dbReference type="Proteomes" id="UP000033452">
    <property type="component" value="Unassembled WGS sequence"/>
</dbReference>
<dbReference type="EMBL" id="JXYA01000016">
    <property type="protein sequence ID" value="KJZ10121.1"/>
    <property type="molecule type" value="Genomic_DNA"/>
</dbReference>
<sequence length="81" mass="9352">MISCSDYDYFEIVCMFHYPITLSLRNGEELTGVAVDLCRDEQKNECIQLNVDGTTKQILLTQITKLTVTVANPHFYEKQFN</sequence>
<gene>
    <name evidence="1" type="ORF">TW77_07720</name>
</gene>
<evidence type="ECO:0000313" key="2">
    <source>
        <dbReference type="Proteomes" id="UP000033452"/>
    </source>
</evidence>
<dbReference type="InterPro" id="IPR009778">
    <property type="entry name" value="ROF"/>
</dbReference>
<proteinExistence type="predicted"/>
<dbReference type="PATRIC" id="fig|43658.5.peg.1623"/>
<dbReference type="Pfam" id="PF07073">
    <property type="entry name" value="ROF"/>
    <property type="match status" value="1"/>
</dbReference>
<name>A0A0F4QR01_9GAMM</name>
<keyword evidence="2" id="KW-1185">Reference proteome</keyword>
<dbReference type="InterPro" id="IPR023534">
    <property type="entry name" value="Rof/RNase_P-like"/>
</dbReference>
<dbReference type="SUPFAM" id="SSF101744">
    <property type="entry name" value="Rof/RNase P subunit-like"/>
    <property type="match status" value="1"/>
</dbReference>
<accession>A0A0F4QR01</accession>
<comment type="caution">
    <text evidence="1">The sequence shown here is derived from an EMBL/GenBank/DDBJ whole genome shotgun (WGS) entry which is preliminary data.</text>
</comment>
<dbReference type="Gene3D" id="2.30.30.400">
    <property type="entry name" value="Rof-like"/>
    <property type="match status" value="1"/>
</dbReference>
<reference evidence="1 2" key="1">
    <citation type="journal article" date="2015" name="BMC Genomics">
        <title>Genome mining reveals unlocked bioactive potential of marine Gram-negative bacteria.</title>
        <authorList>
            <person name="Machado H."/>
            <person name="Sonnenschein E.C."/>
            <person name="Melchiorsen J."/>
            <person name="Gram L."/>
        </authorList>
    </citation>
    <scope>NUCLEOTIDE SEQUENCE [LARGE SCALE GENOMIC DNA]</scope>
    <source>
        <strain evidence="1 2">S2471</strain>
    </source>
</reference>
<dbReference type="RefSeq" id="WP_046004393.1">
    <property type="nucleotide sequence ID" value="NZ_JXYA01000016.1"/>
</dbReference>
<protein>
    <submittedName>
        <fullName evidence="1">Transcriptional antiterminator</fullName>
    </submittedName>
</protein>
<dbReference type="AlphaFoldDB" id="A0A0F4QR01"/>
<dbReference type="OrthoDB" id="5344363at2"/>